<gene>
    <name evidence="2" type="ORF">SP6_61_00480</name>
</gene>
<dbReference type="AlphaFoldDB" id="A0A0C9N806"/>
<dbReference type="PROSITE" id="PS50995">
    <property type="entry name" value="HTH_MARR_2"/>
    <property type="match status" value="1"/>
</dbReference>
<protein>
    <submittedName>
        <fullName evidence="2">DNA, contig: SP661</fullName>
    </submittedName>
</protein>
<dbReference type="InterPro" id="IPR036390">
    <property type="entry name" value="WH_DNA-bd_sf"/>
</dbReference>
<dbReference type="PANTHER" id="PTHR33164:SF43">
    <property type="entry name" value="HTH-TYPE TRANSCRIPTIONAL REPRESSOR YETL"/>
    <property type="match status" value="1"/>
</dbReference>
<keyword evidence="3" id="KW-1185">Reference proteome</keyword>
<proteinExistence type="predicted"/>
<accession>A0A0C9N806</accession>
<reference evidence="2 3" key="1">
    <citation type="submission" date="2014-08" db="EMBL/GenBank/DDBJ databases">
        <title>Whole genome shotgun sequence of Sphingomonas paucimobilis NBRC 13935.</title>
        <authorList>
            <person name="Hosoyama A."/>
            <person name="Hashimoto M."/>
            <person name="Hosoyama Y."/>
            <person name="Noguchi M."/>
            <person name="Uohara A."/>
            <person name="Ohji S."/>
            <person name="Katano-Makiyama Y."/>
            <person name="Ichikawa N."/>
            <person name="Kimura A."/>
            <person name="Yamazoe A."/>
            <person name="Fujita N."/>
        </authorList>
    </citation>
    <scope>NUCLEOTIDE SEQUENCE [LARGE SCALE GENOMIC DNA]</scope>
    <source>
        <strain evidence="2 3">NBRC 13935</strain>
    </source>
</reference>
<dbReference type="InterPro" id="IPR036388">
    <property type="entry name" value="WH-like_DNA-bd_sf"/>
</dbReference>
<dbReference type="GO" id="GO:0003700">
    <property type="term" value="F:DNA-binding transcription factor activity"/>
    <property type="evidence" value="ECO:0007669"/>
    <property type="project" value="InterPro"/>
</dbReference>
<dbReference type="Pfam" id="PF12802">
    <property type="entry name" value="MarR_2"/>
    <property type="match status" value="1"/>
</dbReference>
<comment type="caution">
    <text evidence="2">The sequence shown here is derived from an EMBL/GenBank/DDBJ whole genome shotgun (WGS) entry which is preliminary data.</text>
</comment>
<dbReference type="InterPro" id="IPR000835">
    <property type="entry name" value="HTH_MarR-typ"/>
</dbReference>
<organism evidence="2 3">
    <name type="scientific">Sphingomonas paucimobilis NBRC 13935</name>
    <dbReference type="NCBI Taxonomy" id="1219050"/>
    <lineage>
        <taxon>Bacteria</taxon>
        <taxon>Pseudomonadati</taxon>
        <taxon>Pseudomonadota</taxon>
        <taxon>Alphaproteobacteria</taxon>
        <taxon>Sphingomonadales</taxon>
        <taxon>Sphingomonadaceae</taxon>
        <taxon>Sphingomonas</taxon>
    </lineage>
</organism>
<dbReference type="Proteomes" id="UP000032025">
    <property type="component" value="Unassembled WGS sequence"/>
</dbReference>
<feature type="domain" description="HTH marR-type" evidence="1">
    <location>
        <begin position="18"/>
        <end position="154"/>
    </location>
</feature>
<name>A0A0C9N806_SPHPI</name>
<evidence type="ECO:0000313" key="2">
    <source>
        <dbReference type="EMBL" id="GAN15599.1"/>
    </source>
</evidence>
<dbReference type="PANTHER" id="PTHR33164">
    <property type="entry name" value="TRANSCRIPTIONAL REGULATOR, MARR FAMILY"/>
    <property type="match status" value="1"/>
</dbReference>
<dbReference type="SUPFAM" id="SSF46785">
    <property type="entry name" value="Winged helix' DNA-binding domain"/>
    <property type="match status" value="1"/>
</dbReference>
<dbReference type="SMART" id="SM00347">
    <property type="entry name" value="HTH_MARR"/>
    <property type="match status" value="1"/>
</dbReference>
<dbReference type="GO" id="GO:0006950">
    <property type="term" value="P:response to stress"/>
    <property type="evidence" value="ECO:0007669"/>
    <property type="project" value="TreeGrafter"/>
</dbReference>
<evidence type="ECO:0000259" key="1">
    <source>
        <dbReference type="PROSITE" id="PS50995"/>
    </source>
</evidence>
<dbReference type="EMBL" id="BBJS01000061">
    <property type="protein sequence ID" value="GAN15599.1"/>
    <property type="molecule type" value="Genomic_DNA"/>
</dbReference>
<sequence>MRVTEHVREKHDGELGGRLDIRVLLRLLSCSMTIEKRLRRRFVEQFDTTLPRFDVLATLERHRGGITMSALSQSLLVSNGNVTAVVRQLEADGLLVSRPAPDDRRRSIVALTERGRSHFQELAAAHHGWIATMFAAMPDDKLAALYDLLAALKTSLGAEQQETA</sequence>
<evidence type="ECO:0000313" key="3">
    <source>
        <dbReference type="Proteomes" id="UP000032025"/>
    </source>
</evidence>
<dbReference type="Gene3D" id="1.10.10.10">
    <property type="entry name" value="Winged helix-like DNA-binding domain superfamily/Winged helix DNA-binding domain"/>
    <property type="match status" value="1"/>
</dbReference>
<dbReference type="InterPro" id="IPR039422">
    <property type="entry name" value="MarR/SlyA-like"/>
</dbReference>